<keyword evidence="2" id="KW-0472">Membrane</keyword>
<proteinExistence type="predicted"/>
<evidence type="ECO:0000256" key="2">
    <source>
        <dbReference type="SAM" id="Phobius"/>
    </source>
</evidence>
<dbReference type="EMBL" id="MDYQ01000460">
    <property type="protein sequence ID" value="PRP74516.1"/>
    <property type="molecule type" value="Genomic_DNA"/>
</dbReference>
<accession>A0A2P6MS52</accession>
<sequence length="184" mass="20756">MSDDIVTEGSSLKASMLPTTTALNRYGLQNWTPHVTLTITYDDRMDTPASSRTMHILVIIVLTFALALAFTLALVMTGYSISFDKNRPDVKRTSKRSVIAVCNLSISPSSQVKNHQQKRAAKKERNRDEEASVGTWIQEPDLKVQRRQAIEMILQKSQTPAQQRDNFLATQHSRKQFAKGSYTQ</sequence>
<comment type="caution">
    <text evidence="3">The sequence shown here is derived from an EMBL/GenBank/DDBJ whole genome shotgun (WGS) entry which is preliminary data.</text>
</comment>
<feature type="region of interest" description="Disordered" evidence="1">
    <location>
        <begin position="110"/>
        <end position="137"/>
    </location>
</feature>
<keyword evidence="2" id="KW-1133">Transmembrane helix</keyword>
<reference evidence="3 4" key="1">
    <citation type="journal article" date="2018" name="Genome Biol. Evol.">
        <title>Multiple Roots of Fruiting Body Formation in Amoebozoa.</title>
        <authorList>
            <person name="Hillmann F."/>
            <person name="Forbes G."/>
            <person name="Novohradska S."/>
            <person name="Ferling I."/>
            <person name="Riege K."/>
            <person name="Groth M."/>
            <person name="Westermann M."/>
            <person name="Marz M."/>
            <person name="Spaller T."/>
            <person name="Winckler T."/>
            <person name="Schaap P."/>
            <person name="Glockner G."/>
        </authorList>
    </citation>
    <scope>NUCLEOTIDE SEQUENCE [LARGE SCALE GENOMIC DNA]</scope>
    <source>
        <strain evidence="3 4">Jena</strain>
    </source>
</reference>
<dbReference type="AlphaFoldDB" id="A0A2P6MS52"/>
<name>A0A2P6MS52_9EUKA</name>
<dbReference type="InParanoid" id="A0A2P6MS52"/>
<organism evidence="3 4">
    <name type="scientific">Planoprotostelium fungivorum</name>
    <dbReference type="NCBI Taxonomy" id="1890364"/>
    <lineage>
        <taxon>Eukaryota</taxon>
        <taxon>Amoebozoa</taxon>
        <taxon>Evosea</taxon>
        <taxon>Variosea</taxon>
        <taxon>Cavosteliida</taxon>
        <taxon>Cavosteliaceae</taxon>
        <taxon>Planoprotostelium</taxon>
    </lineage>
</organism>
<feature type="transmembrane region" description="Helical" evidence="2">
    <location>
        <begin position="54"/>
        <end position="77"/>
    </location>
</feature>
<feature type="region of interest" description="Disordered" evidence="1">
    <location>
        <begin position="156"/>
        <end position="184"/>
    </location>
</feature>
<evidence type="ECO:0000313" key="3">
    <source>
        <dbReference type="EMBL" id="PRP74516.1"/>
    </source>
</evidence>
<protein>
    <submittedName>
        <fullName evidence="3">Uncharacterized protein</fullName>
    </submittedName>
</protein>
<keyword evidence="2" id="KW-0812">Transmembrane</keyword>
<dbReference type="Proteomes" id="UP000241769">
    <property type="component" value="Unassembled WGS sequence"/>
</dbReference>
<evidence type="ECO:0000313" key="4">
    <source>
        <dbReference type="Proteomes" id="UP000241769"/>
    </source>
</evidence>
<feature type="compositionally biased region" description="Polar residues" evidence="1">
    <location>
        <begin position="156"/>
        <end position="171"/>
    </location>
</feature>
<keyword evidence="4" id="KW-1185">Reference proteome</keyword>
<evidence type="ECO:0000256" key="1">
    <source>
        <dbReference type="SAM" id="MobiDB-lite"/>
    </source>
</evidence>
<gene>
    <name evidence="3" type="ORF">PROFUN_12530</name>
</gene>